<comment type="caution">
    <text evidence="1">The sequence shown here is derived from an EMBL/GenBank/DDBJ whole genome shotgun (WGS) entry which is preliminary data.</text>
</comment>
<gene>
    <name evidence="1" type="ORF">POF50_004665</name>
</gene>
<sequence length="58" mass="6524">MTAMPLLNWHESQHYDHTGDKPCVCCGIPTPLRSERGRPVHKVCAEAWTADHTPKGEQ</sequence>
<reference evidence="1" key="1">
    <citation type="submission" date="2023-05" db="EMBL/GenBank/DDBJ databases">
        <title>Streptantibioticus silvisoli sp. nov., acidotolerant actinomycetes 1 from pine litter.</title>
        <authorList>
            <person name="Swiecimska M."/>
            <person name="Golinska P."/>
            <person name="Sangal V."/>
            <person name="Wachnowicz B."/>
            <person name="Goodfellow M."/>
        </authorList>
    </citation>
    <scope>NUCLEOTIDE SEQUENCE</scope>
    <source>
        <strain evidence="1">SL13</strain>
    </source>
</reference>
<accession>A0AA90H0H6</accession>
<dbReference type="EMBL" id="JABXJJ020000004">
    <property type="protein sequence ID" value="MDI5968644.1"/>
    <property type="molecule type" value="Genomic_DNA"/>
</dbReference>
<name>A0AA90H0H6_9ACTN</name>
<protein>
    <submittedName>
        <fullName evidence="1">Uncharacterized protein</fullName>
    </submittedName>
</protein>
<organism evidence="1">
    <name type="scientific">Streptantibioticus silvisoli</name>
    <dbReference type="NCBI Taxonomy" id="2705255"/>
    <lineage>
        <taxon>Bacteria</taxon>
        <taxon>Bacillati</taxon>
        <taxon>Actinomycetota</taxon>
        <taxon>Actinomycetes</taxon>
        <taxon>Kitasatosporales</taxon>
        <taxon>Streptomycetaceae</taxon>
        <taxon>Streptantibioticus</taxon>
    </lineage>
</organism>
<evidence type="ECO:0000313" key="1">
    <source>
        <dbReference type="EMBL" id="MDI5968644.1"/>
    </source>
</evidence>
<proteinExistence type="predicted"/>
<dbReference type="RefSeq" id="WP_282698510.1">
    <property type="nucleotide sequence ID" value="NZ_JABXJJ020000004.1"/>
</dbReference>
<dbReference type="AlphaFoldDB" id="A0AA90H0H6"/>